<name>A0A7W8HYT8_9CAUL</name>
<dbReference type="RefSeq" id="WP_183254724.1">
    <property type="nucleotide sequence ID" value="NZ_BAAAFF010000002.1"/>
</dbReference>
<sequence>MIRKALLPVLAASAVMVSTPALAQNFGVTLSFGSPGYSQGYGYGHRGYGYDARGYGYASRDLDYRARVLSQHIERLAWSGAIHRGEARDLAREMHQYQRLERRYARHGLSRAEYYDLDRRLDRIQYKLQRASHRGRW</sequence>
<protein>
    <submittedName>
        <fullName evidence="2">Uncharacterized protein</fullName>
    </submittedName>
</protein>
<gene>
    <name evidence="2" type="ORF">HNQ67_001922</name>
</gene>
<evidence type="ECO:0000313" key="3">
    <source>
        <dbReference type="Proteomes" id="UP000566663"/>
    </source>
</evidence>
<keyword evidence="3" id="KW-1185">Reference proteome</keyword>
<dbReference type="Proteomes" id="UP000566663">
    <property type="component" value="Unassembled WGS sequence"/>
</dbReference>
<reference evidence="2 3" key="1">
    <citation type="submission" date="2020-08" db="EMBL/GenBank/DDBJ databases">
        <title>Genomic Encyclopedia of Type Strains, Phase IV (KMG-IV): sequencing the most valuable type-strain genomes for metagenomic binning, comparative biology and taxonomic classification.</title>
        <authorList>
            <person name="Goeker M."/>
        </authorList>
    </citation>
    <scope>NUCLEOTIDE SEQUENCE [LARGE SCALE GENOMIC DNA]</scope>
    <source>
        <strain evidence="2 3">DSM 25335</strain>
    </source>
</reference>
<feature type="chain" id="PRO_5031407064" evidence="1">
    <location>
        <begin position="24"/>
        <end position="137"/>
    </location>
</feature>
<organism evidence="2 3">
    <name type="scientific">Brevundimonas basaltis</name>
    <dbReference type="NCBI Taxonomy" id="472166"/>
    <lineage>
        <taxon>Bacteria</taxon>
        <taxon>Pseudomonadati</taxon>
        <taxon>Pseudomonadota</taxon>
        <taxon>Alphaproteobacteria</taxon>
        <taxon>Caulobacterales</taxon>
        <taxon>Caulobacteraceae</taxon>
        <taxon>Brevundimonas</taxon>
    </lineage>
</organism>
<comment type="caution">
    <text evidence="2">The sequence shown here is derived from an EMBL/GenBank/DDBJ whole genome shotgun (WGS) entry which is preliminary data.</text>
</comment>
<evidence type="ECO:0000313" key="2">
    <source>
        <dbReference type="EMBL" id="MBB5292402.1"/>
    </source>
</evidence>
<accession>A0A7W8HYT8</accession>
<keyword evidence="1" id="KW-0732">Signal</keyword>
<evidence type="ECO:0000256" key="1">
    <source>
        <dbReference type="SAM" id="SignalP"/>
    </source>
</evidence>
<dbReference type="EMBL" id="JACHFZ010000003">
    <property type="protein sequence ID" value="MBB5292402.1"/>
    <property type="molecule type" value="Genomic_DNA"/>
</dbReference>
<proteinExistence type="predicted"/>
<dbReference type="AlphaFoldDB" id="A0A7W8HYT8"/>
<feature type="signal peptide" evidence="1">
    <location>
        <begin position="1"/>
        <end position="23"/>
    </location>
</feature>